<dbReference type="EMBL" id="BQNB010009725">
    <property type="protein sequence ID" value="GJS67531.1"/>
    <property type="molecule type" value="Genomic_DNA"/>
</dbReference>
<name>A0ABQ4XRR5_9ASTR</name>
<sequence>MGGGGDIIDEFIPMLGIRMRLLSFSLGDVVHFLLSSVKEAFRMAQIDVVASASTVGTCHLAGVEEMRRPVVVDCFPVKRIVSRIVECILAGIVENAVKALKKFVCLSKCHSNLENWAALRFFFIHDSSCFSQYKKKTKKIETRDGPIGLRGTICHQYGRVMPLRELVSALAIDYAPFSHRRTGMQLMGC</sequence>
<reference evidence="1" key="1">
    <citation type="journal article" date="2022" name="Int. J. Mol. Sci.">
        <title>Draft Genome of Tanacetum Coccineum: Genomic Comparison of Closely Related Tanacetum-Family Plants.</title>
        <authorList>
            <person name="Yamashiro T."/>
            <person name="Shiraishi A."/>
            <person name="Nakayama K."/>
            <person name="Satake H."/>
        </authorList>
    </citation>
    <scope>NUCLEOTIDE SEQUENCE</scope>
</reference>
<keyword evidence="2" id="KW-1185">Reference proteome</keyword>
<comment type="caution">
    <text evidence="1">The sequence shown here is derived from an EMBL/GenBank/DDBJ whole genome shotgun (WGS) entry which is preliminary data.</text>
</comment>
<dbReference type="Proteomes" id="UP001151760">
    <property type="component" value="Unassembled WGS sequence"/>
</dbReference>
<accession>A0ABQ4XRR5</accession>
<evidence type="ECO:0000313" key="2">
    <source>
        <dbReference type="Proteomes" id="UP001151760"/>
    </source>
</evidence>
<evidence type="ECO:0000313" key="1">
    <source>
        <dbReference type="EMBL" id="GJS67531.1"/>
    </source>
</evidence>
<protein>
    <submittedName>
        <fullName evidence="1">Uncharacterized protein</fullName>
    </submittedName>
</protein>
<proteinExistence type="predicted"/>
<organism evidence="1 2">
    <name type="scientific">Tanacetum coccineum</name>
    <dbReference type="NCBI Taxonomy" id="301880"/>
    <lineage>
        <taxon>Eukaryota</taxon>
        <taxon>Viridiplantae</taxon>
        <taxon>Streptophyta</taxon>
        <taxon>Embryophyta</taxon>
        <taxon>Tracheophyta</taxon>
        <taxon>Spermatophyta</taxon>
        <taxon>Magnoliopsida</taxon>
        <taxon>eudicotyledons</taxon>
        <taxon>Gunneridae</taxon>
        <taxon>Pentapetalae</taxon>
        <taxon>asterids</taxon>
        <taxon>campanulids</taxon>
        <taxon>Asterales</taxon>
        <taxon>Asteraceae</taxon>
        <taxon>Asteroideae</taxon>
        <taxon>Anthemideae</taxon>
        <taxon>Anthemidinae</taxon>
        <taxon>Tanacetum</taxon>
    </lineage>
</organism>
<gene>
    <name evidence="1" type="ORF">Tco_0682095</name>
</gene>
<reference evidence="1" key="2">
    <citation type="submission" date="2022-01" db="EMBL/GenBank/DDBJ databases">
        <authorList>
            <person name="Yamashiro T."/>
            <person name="Shiraishi A."/>
            <person name="Satake H."/>
            <person name="Nakayama K."/>
        </authorList>
    </citation>
    <scope>NUCLEOTIDE SEQUENCE</scope>
</reference>